<gene>
    <name evidence="2" type="ORF">Mgra_00004350</name>
</gene>
<keyword evidence="3" id="KW-1185">Reference proteome</keyword>
<dbReference type="InterPro" id="IPR024445">
    <property type="entry name" value="Tnp_ISXO2-like"/>
</dbReference>
<feature type="non-terminal residue" evidence="2">
    <location>
        <position position="254"/>
    </location>
</feature>
<comment type="caution">
    <text evidence="2">The sequence shown here is derived from an EMBL/GenBank/DDBJ whole genome shotgun (WGS) entry which is preliminary data.</text>
</comment>
<accession>A0A8S9ZS57</accession>
<evidence type="ECO:0000259" key="1">
    <source>
        <dbReference type="SMART" id="SM01126"/>
    </source>
</evidence>
<feature type="domain" description="ISXO2-like transposase" evidence="1">
    <location>
        <begin position="90"/>
        <end position="240"/>
    </location>
</feature>
<name>A0A8S9ZS57_9BILA</name>
<protein>
    <submittedName>
        <fullName evidence="2">DDE_Tnp_IS1595 domain-containing protein</fullName>
    </submittedName>
</protein>
<dbReference type="AlphaFoldDB" id="A0A8S9ZS57"/>
<dbReference type="SMART" id="SM01126">
    <property type="entry name" value="DDE_Tnp_IS1595"/>
    <property type="match status" value="1"/>
</dbReference>
<sequence>MQALKGKRYGNWRCTSKNCRKTQGYLCGTFFQETHLELKKIFELSYFWARRYGKYEELEFETGISRPAICDWLNFFRDICAEYFIRNPIQIGGEGIVCELDETIVVRRKYERGRIPVKNSVWLLGGVERGISHEKCFLAVIEGKRSAENMIPMIQQYINPGSVIHTDLWKSYNSIPSLPQNYTHFSVNHSTHFLNPSDPNIHTQNIESLWSSYKRKFRHQAGNNSNTYETYFPEFLWRKRFGDISNVFYNFWLH</sequence>
<dbReference type="PANTHER" id="PTHR47163:SF2">
    <property type="entry name" value="SI:DKEY-17M8.2"/>
    <property type="match status" value="1"/>
</dbReference>
<evidence type="ECO:0000313" key="3">
    <source>
        <dbReference type="Proteomes" id="UP000605970"/>
    </source>
</evidence>
<dbReference type="OrthoDB" id="5809873at2759"/>
<dbReference type="InterPro" id="IPR053164">
    <property type="entry name" value="IS1016-like_transposase"/>
</dbReference>
<organism evidence="2 3">
    <name type="scientific">Meloidogyne graminicola</name>
    <dbReference type="NCBI Taxonomy" id="189291"/>
    <lineage>
        <taxon>Eukaryota</taxon>
        <taxon>Metazoa</taxon>
        <taxon>Ecdysozoa</taxon>
        <taxon>Nematoda</taxon>
        <taxon>Chromadorea</taxon>
        <taxon>Rhabditida</taxon>
        <taxon>Tylenchina</taxon>
        <taxon>Tylenchomorpha</taxon>
        <taxon>Tylenchoidea</taxon>
        <taxon>Meloidogynidae</taxon>
        <taxon>Meloidogyninae</taxon>
        <taxon>Meloidogyne</taxon>
    </lineage>
</organism>
<dbReference type="Pfam" id="PF12762">
    <property type="entry name" value="DDE_Tnp_IS1595"/>
    <property type="match status" value="1"/>
</dbReference>
<dbReference type="EMBL" id="JABEBT010000032">
    <property type="protein sequence ID" value="KAF7636222.1"/>
    <property type="molecule type" value="Genomic_DNA"/>
</dbReference>
<reference evidence="2" key="1">
    <citation type="journal article" date="2020" name="Ecol. Evol.">
        <title>Genome structure and content of the rice root-knot nematode (Meloidogyne graminicola).</title>
        <authorList>
            <person name="Phan N.T."/>
            <person name="Danchin E.G.J."/>
            <person name="Klopp C."/>
            <person name="Perfus-Barbeoch L."/>
            <person name="Kozlowski D.K."/>
            <person name="Koutsovoulos G.D."/>
            <person name="Lopez-Roques C."/>
            <person name="Bouchez O."/>
            <person name="Zahm M."/>
            <person name="Besnard G."/>
            <person name="Bellafiore S."/>
        </authorList>
    </citation>
    <scope>NUCLEOTIDE SEQUENCE</scope>
    <source>
        <strain evidence="2">VN-18</strain>
    </source>
</reference>
<dbReference type="PANTHER" id="PTHR47163">
    <property type="entry name" value="DDE_TNP_IS1595 DOMAIN-CONTAINING PROTEIN"/>
    <property type="match status" value="1"/>
</dbReference>
<proteinExistence type="predicted"/>
<evidence type="ECO:0000313" key="2">
    <source>
        <dbReference type="EMBL" id="KAF7636222.1"/>
    </source>
</evidence>
<dbReference type="Proteomes" id="UP000605970">
    <property type="component" value="Unassembled WGS sequence"/>
</dbReference>